<organism evidence="1 2">
    <name type="scientific">Pseudomonas azerbaijanorientalis</name>
    <dbReference type="NCBI Taxonomy" id="2842350"/>
    <lineage>
        <taxon>Bacteria</taxon>
        <taxon>Pseudomonadati</taxon>
        <taxon>Pseudomonadota</taxon>
        <taxon>Gammaproteobacteria</taxon>
        <taxon>Pseudomonadales</taxon>
        <taxon>Pseudomonadaceae</taxon>
        <taxon>Pseudomonas</taxon>
    </lineage>
</organism>
<keyword evidence="2" id="KW-1185">Reference proteome</keyword>
<accession>A0ABW8W917</accession>
<comment type="caution">
    <text evidence="1">The sequence shown here is derived from an EMBL/GenBank/DDBJ whole genome shotgun (WGS) entry which is preliminary data.</text>
</comment>
<feature type="non-terminal residue" evidence="1">
    <location>
        <position position="146"/>
    </location>
</feature>
<dbReference type="Gene3D" id="2.70.98.10">
    <property type="match status" value="1"/>
</dbReference>
<gene>
    <name evidence="1" type="ORF">ACJ8NA_20945</name>
</gene>
<proteinExistence type="predicted"/>
<dbReference type="Proteomes" id="UP001628646">
    <property type="component" value="Unassembled WGS sequence"/>
</dbReference>
<name>A0ABW8W917_9PSED</name>
<dbReference type="EMBL" id="JBJNUY010000008">
    <property type="protein sequence ID" value="MFL9001102.1"/>
    <property type="molecule type" value="Genomic_DNA"/>
</dbReference>
<reference evidence="1 2" key="1">
    <citation type="submission" date="2024-12" db="EMBL/GenBank/DDBJ databases">
        <title>Pseudomonas species isolated from Lotus nodules promote plant growth.</title>
        <authorList>
            <person name="Yu Y.-H."/>
            <person name="Kurtenbach J."/>
            <person name="Crosbie D."/>
            <person name="Brachmann A."/>
            <person name="Marin M."/>
        </authorList>
    </citation>
    <scope>NUCLEOTIDE SEQUENCE [LARGE SCALE GENOMIC DNA]</scope>
    <source>
        <strain evidence="1 2">PLb11B</strain>
    </source>
</reference>
<evidence type="ECO:0000313" key="1">
    <source>
        <dbReference type="EMBL" id="MFL9001102.1"/>
    </source>
</evidence>
<dbReference type="InterPro" id="IPR014718">
    <property type="entry name" value="GH-type_carb-bd"/>
</dbReference>
<sequence length="146" mass="15935">MSIMDVAMLAGECGSEPARDGIASIFRLLPDLSWHLPAFFSLFKLAETFHQVYKNGTTPRKAAAMTPLKLFVALSALSAASHAMAWDYVLLDTDKAARNWQITSQQLGIKTDKPFSVTLRTLHGGRQEGVSIVDIDNGTMKLSVVP</sequence>
<evidence type="ECO:0000313" key="2">
    <source>
        <dbReference type="Proteomes" id="UP001628646"/>
    </source>
</evidence>
<protein>
    <submittedName>
        <fullName evidence="1">Uncharacterized protein</fullName>
    </submittedName>
</protein>